<keyword evidence="3" id="KW-1003">Cell membrane</keyword>
<comment type="similarity">
    <text evidence="2">Belongs to the BMP lipoprotein family.</text>
</comment>
<keyword evidence="5" id="KW-0472">Membrane</keyword>
<keyword evidence="6" id="KW-0449">Lipoprotein</keyword>
<evidence type="ECO:0000313" key="9">
    <source>
        <dbReference type="EMBL" id="GII29570.1"/>
    </source>
</evidence>
<dbReference type="PROSITE" id="PS51257">
    <property type="entry name" value="PROKAR_LIPOPROTEIN"/>
    <property type="match status" value="1"/>
</dbReference>
<dbReference type="SUPFAM" id="SSF53822">
    <property type="entry name" value="Periplasmic binding protein-like I"/>
    <property type="match status" value="1"/>
</dbReference>
<dbReference type="CDD" id="cd06354">
    <property type="entry name" value="PBP1_PrnA-like"/>
    <property type="match status" value="1"/>
</dbReference>
<dbReference type="InterPro" id="IPR028082">
    <property type="entry name" value="Peripla_BP_I"/>
</dbReference>
<dbReference type="Gene3D" id="3.40.50.2300">
    <property type="match status" value="2"/>
</dbReference>
<evidence type="ECO:0000256" key="1">
    <source>
        <dbReference type="ARBA" id="ARBA00004193"/>
    </source>
</evidence>
<feature type="domain" description="ABC transporter substrate-binding protein PnrA-like" evidence="8">
    <location>
        <begin position="41"/>
        <end position="338"/>
    </location>
</feature>
<evidence type="ECO:0000256" key="3">
    <source>
        <dbReference type="ARBA" id="ARBA00022475"/>
    </source>
</evidence>
<dbReference type="Proteomes" id="UP000650628">
    <property type="component" value="Unassembled WGS sequence"/>
</dbReference>
<name>A0A8J3X6H2_9ACTN</name>
<evidence type="ECO:0000256" key="7">
    <source>
        <dbReference type="SAM" id="SignalP"/>
    </source>
</evidence>
<feature type="signal peptide" evidence="7">
    <location>
        <begin position="1"/>
        <end position="18"/>
    </location>
</feature>
<accession>A0A8J3X6H2</accession>
<organism evidence="9 10">
    <name type="scientific">Planotetraspora mira</name>
    <dbReference type="NCBI Taxonomy" id="58121"/>
    <lineage>
        <taxon>Bacteria</taxon>
        <taxon>Bacillati</taxon>
        <taxon>Actinomycetota</taxon>
        <taxon>Actinomycetes</taxon>
        <taxon>Streptosporangiales</taxon>
        <taxon>Streptosporangiaceae</taxon>
        <taxon>Planotetraspora</taxon>
    </lineage>
</organism>
<gene>
    <name evidence="9" type="primary">bmpA_1</name>
    <name evidence="9" type="ORF">Pmi06nite_30120</name>
</gene>
<comment type="subcellular location">
    <subcellularLocation>
        <location evidence="1">Cell membrane</location>
        <topology evidence="1">Lipid-anchor</topology>
    </subcellularLocation>
</comment>
<evidence type="ECO:0000313" key="10">
    <source>
        <dbReference type="Proteomes" id="UP000650628"/>
    </source>
</evidence>
<dbReference type="PANTHER" id="PTHR34296:SF2">
    <property type="entry name" value="ABC TRANSPORTER GUANOSINE-BINDING PROTEIN NUPN"/>
    <property type="match status" value="1"/>
</dbReference>
<dbReference type="InterPro" id="IPR003760">
    <property type="entry name" value="PnrA-like"/>
</dbReference>
<evidence type="ECO:0000256" key="4">
    <source>
        <dbReference type="ARBA" id="ARBA00022729"/>
    </source>
</evidence>
<protein>
    <submittedName>
        <fullName evidence="9">BMP family ABC transporter substrate-binding protein</fullName>
    </submittedName>
</protein>
<dbReference type="InterPro" id="IPR050957">
    <property type="entry name" value="BMP_lipoprotein"/>
</dbReference>
<reference evidence="9 10" key="1">
    <citation type="submission" date="2021-01" db="EMBL/GenBank/DDBJ databases">
        <title>Whole genome shotgun sequence of Planotetraspora mira NBRC 15435.</title>
        <authorList>
            <person name="Komaki H."/>
            <person name="Tamura T."/>
        </authorList>
    </citation>
    <scope>NUCLEOTIDE SEQUENCE [LARGE SCALE GENOMIC DNA]</scope>
    <source>
        <strain evidence="9 10">NBRC 15435</strain>
    </source>
</reference>
<dbReference type="Pfam" id="PF02608">
    <property type="entry name" value="Bmp"/>
    <property type="match status" value="1"/>
</dbReference>
<dbReference type="RefSeq" id="WP_239113908.1">
    <property type="nucleotide sequence ID" value="NZ_BOOO01000015.1"/>
</dbReference>
<evidence type="ECO:0000256" key="5">
    <source>
        <dbReference type="ARBA" id="ARBA00023136"/>
    </source>
</evidence>
<feature type="chain" id="PRO_5038350407" evidence="7">
    <location>
        <begin position="19"/>
        <end position="340"/>
    </location>
</feature>
<dbReference type="GO" id="GO:0005886">
    <property type="term" value="C:plasma membrane"/>
    <property type="evidence" value="ECO:0007669"/>
    <property type="project" value="UniProtKB-SubCell"/>
</dbReference>
<evidence type="ECO:0000259" key="8">
    <source>
        <dbReference type="Pfam" id="PF02608"/>
    </source>
</evidence>
<evidence type="ECO:0000256" key="6">
    <source>
        <dbReference type="ARBA" id="ARBA00023288"/>
    </source>
</evidence>
<evidence type="ECO:0000256" key="2">
    <source>
        <dbReference type="ARBA" id="ARBA00008610"/>
    </source>
</evidence>
<comment type="caution">
    <text evidence="9">The sequence shown here is derived from an EMBL/GenBank/DDBJ whole genome shotgun (WGS) entry which is preliminary data.</text>
</comment>
<proteinExistence type="inferred from homology"/>
<keyword evidence="10" id="KW-1185">Reference proteome</keyword>
<dbReference type="AlphaFoldDB" id="A0A8J3X6H2"/>
<dbReference type="EMBL" id="BOOO01000015">
    <property type="protein sequence ID" value="GII29570.1"/>
    <property type="molecule type" value="Genomic_DNA"/>
</dbReference>
<keyword evidence="4 7" id="KW-0732">Signal</keyword>
<dbReference type="PANTHER" id="PTHR34296">
    <property type="entry name" value="TRANSCRIPTIONAL ACTIVATOR PROTEIN MED"/>
    <property type="match status" value="1"/>
</dbReference>
<sequence length="340" mass="35693">MRSIAVLTAGVLVVAAAACGGKPPGSSGSDATSMRVGLAYDIGGRGDQSFNDAAAAGLDDAKRSFGLRTVKELTATPGETDAQKAERLRVLAEAGYSPIIAVGYAYSEPMKKVAPDFRDTRFAIVDDTMARGPNISNLLFAEEQGSFLVGAAAALKSRTGHVGFVGGVESPLVKKFQYGFTQGVKYIRPGYTVAVKYLTQPPDLTGFNDPAKARLAAQGMYDAGADVVYQAAGGSGAGVFEAAKEHQAWAIGVDSDQAMTADPEVRGNILTSMVKKVDVAVYDYLANIMDGTVKAGPTVYDLRLGGVDYSTTGGHIRDIQPRLEELKQEIIVGKIKVRAA</sequence>